<dbReference type="InterPro" id="IPR036129">
    <property type="entry name" value="Glycerate_kinase_sf"/>
</dbReference>
<dbReference type="Gene3D" id="3.40.50.10350">
    <property type="entry name" value="Glycerate kinase, domain 1"/>
    <property type="match status" value="1"/>
</dbReference>
<dbReference type="GO" id="GO:0008887">
    <property type="term" value="F:glycerate kinase activity"/>
    <property type="evidence" value="ECO:0007669"/>
    <property type="project" value="UniProtKB-UniRule"/>
</dbReference>
<dbReference type="InterPro" id="IPR004381">
    <property type="entry name" value="Glycerate_kinase"/>
</dbReference>
<evidence type="ECO:0000256" key="2">
    <source>
        <dbReference type="ARBA" id="ARBA00022679"/>
    </source>
</evidence>
<sequence length="364" mass="36479">MRVVIAPDKFAGTLTAVEAAAAIAEGWARRAPGDELVQVPMSDGGPGFVDVLHAALGGELQAVTVRDPYGVPVPASVLRVGTTAYLECAEAVGLHLTAPEDRRAEHGSTYGLGELVRAAVTGGATRVVVGLGGSGTNDAGAGLLAALGATCAAGSLVEGPAGLAEVAGVDVGPARDLVAGVELVTASDVDNPLLGITGATKVFGPQKGLPDERLVVVDGWLQHFAEATDRKLAARKGTGAAGGLGFALQLLGAEQTSGVALVAEAVRLADVVAGSDLVLTGEGAFDFQSRSGKVPYGVAEVAAAQTVPVVALAGQVLVGAREMRALGVESAYALVDLVGEERAFAAPAQALAELAERTARTWSR</sequence>
<dbReference type="GO" id="GO:0031388">
    <property type="term" value="P:organic acid phosphorylation"/>
    <property type="evidence" value="ECO:0007669"/>
    <property type="project" value="UniProtKB-UniRule"/>
</dbReference>
<dbReference type="Proteomes" id="UP000198859">
    <property type="component" value="Chromosome I"/>
</dbReference>
<evidence type="ECO:0000313" key="5">
    <source>
        <dbReference type="EMBL" id="SDR85901.1"/>
    </source>
</evidence>
<name>A0A1H1MGD6_9ACTN</name>
<evidence type="ECO:0000256" key="4">
    <source>
        <dbReference type="PIRNR" id="PIRNR006078"/>
    </source>
</evidence>
<dbReference type="Pfam" id="PF02595">
    <property type="entry name" value="Gly_kinase"/>
    <property type="match status" value="1"/>
</dbReference>
<dbReference type="SUPFAM" id="SSF110738">
    <property type="entry name" value="Glycerate kinase I"/>
    <property type="match status" value="1"/>
</dbReference>
<gene>
    <name evidence="5" type="ORF">SAMN04488570_0577</name>
</gene>
<dbReference type="NCBIfam" id="TIGR00045">
    <property type="entry name" value="glycerate kinase"/>
    <property type="match status" value="1"/>
</dbReference>
<organism evidence="5 6">
    <name type="scientific">Nocardioides scoriae</name>
    <dbReference type="NCBI Taxonomy" id="642780"/>
    <lineage>
        <taxon>Bacteria</taxon>
        <taxon>Bacillati</taxon>
        <taxon>Actinomycetota</taxon>
        <taxon>Actinomycetes</taxon>
        <taxon>Propionibacteriales</taxon>
        <taxon>Nocardioidaceae</taxon>
        <taxon>Nocardioides</taxon>
    </lineage>
</organism>
<evidence type="ECO:0000256" key="3">
    <source>
        <dbReference type="ARBA" id="ARBA00022777"/>
    </source>
</evidence>
<dbReference type="OrthoDB" id="9774290at2"/>
<dbReference type="STRING" id="642780.SAMN04488570_0577"/>
<dbReference type="InterPro" id="IPR018197">
    <property type="entry name" value="Glycerate_kinase_RE-like"/>
</dbReference>
<dbReference type="PIRSF" id="PIRSF006078">
    <property type="entry name" value="GlxK"/>
    <property type="match status" value="1"/>
</dbReference>
<reference evidence="6" key="1">
    <citation type="submission" date="2016-10" db="EMBL/GenBank/DDBJ databases">
        <authorList>
            <person name="Varghese N."/>
            <person name="Submissions S."/>
        </authorList>
    </citation>
    <scope>NUCLEOTIDE SEQUENCE [LARGE SCALE GENOMIC DNA]</scope>
    <source>
        <strain evidence="6">DSM 22127</strain>
    </source>
</reference>
<evidence type="ECO:0000313" key="6">
    <source>
        <dbReference type="Proteomes" id="UP000198859"/>
    </source>
</evidence>
<dbReference type="PANTHER" id="PTHR21599:SF0">
    <property type="entry name" value="GLYCERATE KINASE"/>
    <property type="match status" value="1"/>
</dbReference>
<protein>
    <submittedName>
        <fullName evidence="5">Glycerate kinase</fullName>
    </submittedName>
</protein>
<dbReference type="Gene3D" id="3.90.1510.10">
    <property type="entry name" value="Glycerate kinase, domain 2"/>
    <property type="match status" value="1"/>
</dbReference>
<comment type="similarity">
    <text evidence="1 4">Belongs to the glycerate kinase type-1 family.</text>
</comment>
<dbReference type="RefSeq" id="WP_091725838.1">
    <property type="nucleotide sequence ID" value="NZ_LT629757.1"/>
</dbReference>
<keyword evidence="6" id="KW-1185">Reference proteome</keyword>
<dbReference type="InterPro" id="IPR018193">
    <property type="entry name" value="Glyc_kinase_flavodox-like_fold"/>
</dbReference>
<dbReference type="EMBL" id="LT629757">
    <property type="protein sequence ID" value="SDR85901.1"/>
    <property type="molecule type" value="Genomic_DNA"/>
</dbReference>
<dbReference type="PANTHER" id="PTHR21599">
    <property type="entry name" value="GLYCERATE KINASE"/>
    <property type="match status" value="1"/>
</dbReference>
<keyword evidence="2 4" id="KW-0808">Transferase</keyword>
<dbReference type="AlphaFoldDB" id="A0A1H1MGD6"/>
<evidence type="ECO:0000256" key="1">
    <source>
        <dbReference type="ARBA" id="ARBA00006284"/>
    </source>
</evidence>
<keyword evidence="3 4" id="KW-0418">Kinase</keyword>
<accession>A0A1H1MGD6</accession>
<proteinExistence type="inferred from homology"/>